<evidence type="ECO:0000313" key="3">
    <source>
        <dbReference type="EMBL" id="EEU47149.1"/>
    </source>
</evidence>
<dbReference type="EMBL" id="GG698897">
    <property type="protein sequence ID" value="EEU47149.1"/>
    <property type="molecule type" value="Genomic_DNA"/>
</dbReference>
<dbReference type="PANTHER" id="PTHR33112">
    <property type="entry name" value="DOMAIN PROTEIN, PUTATIVE-RELATED"/>
    <property type="match status" value="1"/>
</dbReference>
<organism evidence="3 4">
    <name type="scientific">Fusarium vanettenii (strain ATCC MYA-4622 / CBS 123669 / FGSC 9596 / NRRL 45880 / 77-13-4)</name>
    <name type="common">Fusarium solani subsp. pisi</name>
    <dbReference type="NCBI Taxonomy" id="660122"/>
    <lineage>
        <taxon>Eukaryota</taxon>
        <taxon>Fungi</taxon>
        <taxon>Dikarya</taxon>
        <taxon>Ascomycota</taxon>
        <taxon>Pezizomycotina</taxon>
        <taxon>Sordariomycetes</taxon>
        <taxon>Hypocreomycetidae</taxon>
        <taxon>Hypocreales</taxon>
        <taxon>Nectriaceae</taxon>
        <taxon>Fusarium</taxon>
        <taxon>Fusarium solani species complex</taxon>
        <taxon>Fusarium vanettenii</taxon>
    </lineage>
</organism>
<feature type="domain" description="Heterokaryon incompatibility" evidence="2">
    <location>
        <begin position="200"/>
        <end position="354"/>
    </location>
</feature>
<dbReference type="Pfam" id="PF06985">
    <property type="entry name" value="HET"/>
    <property type="match status" value="1"/>
</dbReference>
<gene>
    <name evidence="3" type="ORF">NECHADRAFT_77318</name>
</gene>
<protein>
    <recommendedName>
        <fullName evidence="2">Heterokaryon incompatibility domain-containing protein</fullName>
    </recommendedName>
</protein>
<feature type="compositionally biased region" description="Basic and acidic residues" evidence="1">
    <location>
        <begin position="308"/>
        <end position="317"/>
    </location>
</feature>
<evidence type="ECO:0000256" key="1">
    <source>
        <dbReference type="SAM" id="MobiDB-lite"/>
    </source>
</evidence>
<dbReference type="STRING" id="660122.C7YKW5"/>
<proteinExistence type="predicted"/>
<reference evidence="3 4" key="1">
    <citation type="journal article" date="2009" name="PLoS Genet.">
        <title>The genome of Nectria haematococca: contribution of supernumerary chromosomes to gene expansion.</title>
        <authorList>
            <person name="Coleman J.J."/>
            <person name="Rounsley S.D."/>
            <person name="Rodriguez-Carres M."/>
            <person name="Kuo A."/>
            <person name="Wasmann C.C."/>
            <person name="Grimwood J."/>
            <person name="Schmutz J."/>
            <person name="Taga M."/>
            <person name="White G.J."/>
            <person name="Zhou S."/>
            <person name="Schwartz D.C."/>
            <person name="Freitag M."/>
            <person name="Ma L.J."/>
            <person name="Danchin E.G."/>
            <person name="Henrissat B."/>
            <person name="Coutinho P.M."/>
            <person name="Nelson D.R."/>
            <person name="Straney D."/>
            <person name="Napoli C.A."/>
            <person name="Barker B.M."/>
            <person name="Gribskov M."/>
            <person name="Rep M."/>
            <person name="Kroken S."/>
            <person name="Molnar I."/>
            <person name="Rensing C."/>
            <person name="Kennell J.C."/>
            <person name="Zamora J."/>
            <person name="Farman M.L."/>
            <person name="Selker E.U."/>
            <person name="Salamov A."/>
            <person name="Shapiro H."/>
            <person name="Pangilinan J."/>
            <person name="Lindquist E."/>
            <person name="Lamers C."/>
            <person name="Grigoriev I.V."/>
            <person name="Geiser D.M."/>
            <person name="Covert S.F."/>
            <person name="Temporini E."/>
            <person name="Vanetten H.D."/>
        </authorList>
    </citation>
    <scope>NUCLEOTIDE SEQUENCE [LARGE SCALE GENOMIC DNA]</scope>
    <source>
        <strain evidence="4">ATCC MYA-4622 / CBS 123669 / FGSC 9596 / NRRL 45880 / 77-13-4</strain>
    </source>
</reference>
<dbReference type="PANTHER" id="PTHR33112:SF16">
    <property type="entry name" value="HETEROKARYON INCOMPATIBILITY DOMAIN-CONTAINING PROTEIN"/>
    <property type="match status" value="1"/>
</dbReference>
<keyword evidence="4" id="KW-1185">Reference proteome</keyword>
<dbReference type="OrthoDB" id="5102930at2759"/>
<name>C7YKW5_FUSV7</name>
<dbReference type="KEGG" id="nhe:NECHADRAFT_77318"/>
<dbReference type="AlphaFoldDB" id="C7YKW5"/>
<dbReference type="VEuPathDB" id="FungiDB:NECHADRAFT_77318"/>
<evidence type="ECO:0000259" key="2">
    <source>
        <dbReference type="Pfam" id="PF06985"/>
    </source>
</evidence>
<dbReference type="Proteomes" id="UP000005206">
    <property type="component" value="Chromosome 3"/>
</dbReference>
<evidence type="ECO:0000313" key="4">
    <source>
        <dbReference type="Proteomes" id="UP000005206"/>
    </source>
</evidence>
<dbReference type="GeneID" id="9670934"/>
<dbReference type="InterPro" id="IPR010730">
    <property type="entry name" value="HET"/>
</dbReference>
<accession>C7YKW5</accession>
<dbReference type="OMA" id="WMQDLLW"/>
<dbReference type="eggNOG" id="ENOG502TDPI">
    <property type="taxonomic scope" value="Eukaryota"/>
</dbReference>
<feature type="region of interest" description="Disordered" evidence="1">
    <location>
        <begin position="304"/>
        <end position="323"/>
    </location>
</feature>
<sequence length="749" mass="85961">MNLCTVCQQFCPELTPEDEARIRQREDMDVWIVDRGKKKIMHSSWEEFAASLSQDCPICWSLWRLLRASPLATPEEEKHNDFQSWVTGAWADRFGYFLEVRLPGRETLTEYMFCRICKTTEERFLETERRYPIPNIHTPESIAKLIRRWSDGCLNGHFECKGRGITSSTIPTRLLDIGNTDSDQWNIVETKGNVEEYRRYVALSHRWAENTPKLLKNGDGYQLQRLYQNSQLPRDYQDIMSICRALSIRYLWIDSLCIFQDSDDDFHSEAGTMAHIYQNSFLTLSICWDCSAASLFRSIRPRTIPRPRPAEHRESRNGDSTPHSGDYAFVHNFRGFDIDVAEALINRRGWVLQERFLSPRIAYLGNEQIYWECHSHIASEAAPQGLSSLGKRNEGARDIDERRHISWSSLVEIYTNCTLTKKEDKLIAISGLARALSENSGDTYFSGIWIEYWIPDLLWKPLSGAIKTSHQKYQSGDILEAPSWSWVGFPGPVTMISSLRSSDYLSSNLPSFNMGDNIPVAMLTEWILNPTGGDPFTSFRGASLRLNCFLIPINFNDNHELNQTYLEKDRWDFFCFEDDEDRVGCLSDLRLRFRPYNEIRTSQNALFSVAFSRPFDSDPRLQCFSVPLLLEGSRDISTNFTNTRVHGLVIQETSEDKDRQFSRIGSFFSGGTGSFGLGAVIINTIAKSDLGVGMESKTVEEEAFESRLSQYAAAQTSAPEFLTANGRVKWSWSSTPWFSQTLWTKVHLV</sequence>
<dbReference type="HOGENOM" id="CLU_002639_1_0_1"/>
<dbReference type="RefSeq" id="XP_003052862.1">
    <property type="nucleotide sequence ID" value="XM_003052816.1"/>
</dbReference>
<dbReference type="InParanoid" id="C7YKW5"/>